<dbReference type="GeneID" id="62196002"/>
<gene>
    <name evidence="2" type="ORF">FOA43_002601</name>
</gene>
<evidence type="ECO:0000313" key="2">
    <source>
        <dbReference type="EMBL" id="QPG75251.1"/>
    </source>
</evidence>
<protein>
    <submittedName>
        <fullName evidence="2">Uncharacterized protein</fullName>
    </submittedName>
</protein>
<dbReference type="EMBL" id="CP064813">
    <property type="protein sequence ID" value="QPG75251.1"/>
    <property type="molecule type" value="Genomic_DNA"/>
</dbReference>
<dbReference type="RefSeq" id="XP_038778816.1">
    <property type="nucleotide sequence ID" value="XM_038922888.1"/>
</dbReference>
<sequence>MHVPESKPQLQQINKPKALDSTRGESVSNLESLCFELPHESPQDSSTISTSATTRKTCIDGLSIDSNLAIDTLFLDDDNKEQVDDIDYDVIPVQEYQRTPDTTSEYILNIQEEISAIDDTIKSFKVKRRQLVKRQRSVFWKSIFSFGKRVA</sequence>
<accession>A0A875S0E8</accession>
<name>A0A875S0E8_EENNA</name>
<evidence type="ECO:0000313" key="3">
    <source>
        <dbReference type="Proteomes" id="UP000662931"/>
    </source>
</evidence>
<reference evidence="2" key="1">
    <citation type="submission" date="2020-10" db="EMBL/GenBank/DDBJ databases">
        <authorList>
            <person name="Roach M.J.R."/>
        </authorList>
    </citation>
    <scope>NUCLEOTIDE SEQUENCE</scope>
    <source>
        <strain evidence="2">CBS 1945</strain>
    </source>
</reference>
<feature type="region of interest" description="Disordered" evidence="1">
    <location>
        <begin position="1"/>
        <end position="25"/>
    </location>
</feature>
<evidence type="ECO:0000256" key="1">
    <source>
        <dbReference type="SAM" id="MobiDB-lite"/>
    </source>
</evidence>
<dbReference type="KEGG" id="bnn:FOA43_002601"/>
<keyword evidence="3" id="KW-1185">Reference proteome</keyword>
<organism evidence="2 3">
    <name type="scientific">Eeniella nana</name>
    <name type="common">Yeast</name>
    <name type="synonym">Brettanomyces nanus</name>
    <dbReference type="NCBI Taxonomy" id="13502"/>
    <lineage>
        <taxon>Eukaryota</taxon>
        <taxon>Fungi</taxon>
        <taxon>Dikarya</taxon>
        <taxon>Ascomycota</taxon>
        <taxon>Saccharomycotina</taxon>
        <taxon>Pichiomycetes</taxon>
        <taxon>Pichiales</taxon>
        <taxon>Pichiaceae</taxon>
        <taxon>Brettanomyces</taxon>
    </lineage>
</organism>
<dbReference type="Proteomes" id="UP000662931">
    <property type="component" value="Chromosome 2"/>
</dbReference>
<proteinExistence type="predicted"/>
<dbReference type="AlphaFoldDB" id="A0A875S0E8"/>